<dbReference type="GO" id="GO:0006096">
    <property type="term" value="P:glycolytic process"/>
    <property type="evidence" value="ECO:0007669"/>
    <property type="project" value="UniProtKB-KW"/>
</dbReference>
<dbReference type="InterPro" id="IPR020811">
    <property type="entry name" value="Enolase_N"/>
</dbReference>
<organism evidence="12 13">
    <name type="scientific">Daphnia sinensis</name>
    <dbReference type="NCBI Taxonomy" id="1820382"/>
    <lineage>
        <taxon>Eukaryota</taxon>
        <taxon>Metazoa</taxon>
        <taxon>Ecdysozoa</taxon>
        <taxon>Arthropoda</taxon>
        <taxon>Crustacea</taxon>
        <taxon>Branchiopoda</taxon>
        <taxon>Diplostraca</taxon>
        <taxon>Cladocera</taxon>
        <taxon>Anomopoda</taxon>
        <taxon>Daphniidae</taxon>
        <taxon>Daphnia</taxon>
        <taxon>Daphnia similis group</taxon>
    </lineage>
</organism>
<comment type="cofactor">
    <cofactor evidence="1">
        <name>Mg(2+)</name>
        <dbReference type="ChEBI" id="CHEBI:18420"/>
    </cofactor>
</comment>
<evidence type="ECO:0000256" key="1">
    <source>
        <dbReference type="ARBA" id="ARBA00001946"/>
    </source>
</evidence>
<dbReference type="PANTHER" id="PTHR11902:SF1">
    <property type="entry name" value="ENOLASE"/>
    <property type="match status" value="1"/>
</dbReference>
<evidence type="ECO:0000256" key="10">
    <source>
        <dbReference type="ARBA" id="ARBA00032132"/>
    </source>
</evidence>
<evidence type="ECO:0000313" key="12">
    <source>
        <dbReference type="EMBL" id="KAI9550486.1"/>
    </source>
</evidence>
<evidence type="ECO:0000313" key="13">
    <source>
        <dbReference type="Proteomes" id="UP000820818"/>
    </source>
</evidence>
<protein>
    <recommendedName>
        <fullName evidence="5">Enolase</fullName>
        <ecNumber evidence="4">4.2.1.11</ecNumber>
    </recommendedName>
    <alternativeName>
        <fullName evidence="9">2-phospho-D-glycerate hydro-lyase</fullName>
    </alternativeName>
    <alternativeName>
        <fullName evidence="10">2-phosphoglycerate dehydratase</fullName>
    </alternativeName>
</protein>
<dbReference type="SMART" id="SM01193">
    <property type="entry name" value="Enolase_N"/>
    <property type="match status" value="1"/>
</dbReference>
<feature type="domain" description="Enolase N-terminal" evidence="11">
    <location>
        <begin position="4"/>
        <end position="134"/>
    </location>
</feature>
<dbReference type="SUPFAM" id="SSF54826">
    <property type="entry name" value="Enolase N-terminal domain-like"/>
    <property type="match status" value="1"/>
</dbReference>
<evidence type="ECO:0000256" key="6">
    <source>
        <dbReference type="ARBA" id="ARBA00022842"/>
    </source>
</evidence>
<evidence type="ECO:0000256" key="9">
    <source>
        <dbReference type="ARBA" id="ARBA00031125"/>
    </source>
</evidence>
<dbReference type="Gene3D" id="3.30.390.10">
    <property type="entry name" value="Enolase-like, N-terminal domain"/>
    <property type="match status" value="1"/>
</dbReference>
<dbReference type="PANTHER" id="PTHR11902">
    <property type="entry name" value="ENOLASE"/>
    <property type="match status" value="1"/>
</dbReference>
<dbReference type="SUPFAM" id="SSF51604">
    <property type="entry name" value="Enolase C-terminal domain-like"/>
    <property type="match status" value="1"/>
</dbReference>
<dbReference type="InterPro" id="IPR036849">
    <property type="entry name" value="Enolase-like_C_sf"/>
</dbReference>
<dbReference type="PRINTS" id="PR00148">
    <property type="entry name" value="ENOLASE"/>
</dbReference>
<dbReference type="Gene3D" id="3.20.20.120">
    <property type="entry name" value="Enolase-like C-terminal domain"/>
    <property type="match status" value="1"/>
</dbReference>
<keyword evidence="13" id="KW-1185">Reference proteome</keyword>
<dbReference type="InterPro" id="IPR020810">
    <property type="entry name" value="Enolase_C"/>
</dbReference>
<keyword evidence="7" id="KW-0324">Glycolysis</keyword>
<dbReference type="Proteomes" id="UP000820818">
    <property type="component" value="Unassembled WGS sequence"/>
</dbReference>
<evidence type="ECO:0000256" key="3">
    <source>
        <dbReference type="ARBA" id="ARBA00009604"/>
    </source>
</evidence>
<comment type="pathway">
    <text evidence="2">Carbohydrate degradation; glycolysis; pyruvate from D-glyceraldehyde 3-phosphate: step 4/5.</text>
</comment>
<dbReference type="GO" id="GO:0000015">
    <property type="term" value="C:phosphopyruvate hydratase complex"/>
    <property type="evidence" value="ECO:0007669"/>
    <property type="project" value="InterPro"/>
</dbReference>
<evidence type="ECO:0000256" key="5">
    <source>
        <dbReference type="ARBA" id="ARBA00017068"/>
    </source>
</evidence>
<dbReference type="GO" id="GO:0004634">
    <property type="term" value="F:phosphopyruvate hydratase activity"/>
    <property type="evidence" value="ECO:0007669"/>
    <property type="project" value="UniProtKB-EC"/>
</dbReference>
<evidence type="ECO:0000256" key="7">
    <source>
        <dbReference type="ARBA" id="ARBA00023152"/>
    </source>
</evidence>
<sequence length="188" mass="19903">MSIILDVHARQILDSRGNPTIEVDVTTENGIIGRAAVPSGASTGIHEAVELRDNDKSVYLGKGVLKAVANVNEKIAQELVGIDVFEQNSIDKLLLEIDGTENKGNLGANAILGVSLAVAKAAAQESRQPLYRYIGGVNANTLPIPMMNIVNGGSHSDAPIAFQEFMIMPAGASSFSEALRWGTEYSTP</sequence>
<dbReference type="Pfam" id="PF03952">
    <property type="entry name" value="Enolase_N"/>
    <property type="match status" value="1"/>
</dbReference>
<evidence type="ECO:0000259" key="11">
    <source>
        <dbReference type="SMART" id="SM01193"/>
    </source>
</evidence>
<reference evidence="12" key="1">
    <citation type="submission" date="2022-05" db="EMBL/GenBank/DDBJ databases">
        <title>A multi-omics perspective on studying reproductive biology in Daphnia sinensis.</title>
        <authorList>
            <person name="Jia J."/>
        </authorList>
    </citation>
    <scope>NUCLEOTIDE SEQUENCE</scope>
    <source>
        <strain evidence="12">WSL</strain>
    </source>
</reference>
<dbReference type="AlphaFoldDB" id="A0AAD5PKF3"/>
<dbReference type="InterPro" id="IPR029017">
    <property type="entry name" value="Enolase-like_N"/>
</dbReference>
<dbReference type="FunFam" id="3.30.390.10:FF:000001">
    <property type="entry name" value="Enolase"/>
    <property type="match status" value="1"/>
</dbReference>
<name>A0AAD5PKF3_9CRUS</name>
<comment type="caution">
    <text evidence="12">The sequence shown here is derived from an EMBL/GenBank/DDBJ whole genome shotgun (WGS) entry which is preliminary data.</text>
</comment>
<dbReference type="EMBL" id="WJBH02000147">
    <property type="protein sequence ID" value="KAI9550486.1"/>
    <property type="molecule type" value="Genomic_DNA"/>
</dbReference>
<evidence type="ECO:0000256" key="4">
    <source>
        <dbReference type="ARBA" id="ARBA00012058"/>
    </source>
</evidence>
<dbReference type="InterPro" id="IPR000941">
    <property type="entry name" value="Enolase"/>
</dbReference>
<dbReference type="EC" id="4.2.1.11" evidence="4"/>
<keyword evidence="6" id="KW-0460">Magnesium</keyword>
<dbReference type="GO" id="GO:0000287">
    <property type="term" value="F:magnesium ion binding"/>
    <property type="evidence" value="ECO:0007669"/>
    <property type="project" value="InterPro"/>
</dbReference>
<evidence type="ECO:0000256" key="8">
    <source>
        <dbReference type="ARBA" id="ARBA00023239"/>
    </source>
</evidence>
<gene>
    <name evidence="12" type="ORF">GHT06_003663</name>
</gene>
<dbReference type="Pfam" id="PF00113">
    <property type="entry name" value="Enolase_C"/>
    <property type="match status" value="1"/>
</dbReference>
<comment type="similarity">
    <text evidence="3">Belongs to the enolase family.</text>
</comment>
<proteinExistence type="inferred from homology"/>
<keyword evidence="8" id="KW-0456">Lyase</keyword>
<accession>A0AAD5PKF3</accession>
<evidence type="ECO:0000256" key="2">
    <source>
        <dbReference type="ARBA" id="ARBA00005031"/>
    </source>
</evidence>